<dbReference type="KEGG" id="rkr:I6G21_03095"/>
<dbReference type="GO" id="GO:0016787">
    <property type="term" value="F:hydrolase activity"/>
    <property type="evidence" value="ECO:0007669"/>
    <property type="project" value="UniProtKB-KW"/>
</dbReference>
<keyword evidence="2" id="KW-0378">Hydrolase</keyword>
<dbReference type="InterPro" id="IPR029000">
    <property type="entry name" value="Cyclophilin-like_dom_sf"/>
</dbReference>
<feature type="region of interest" description="Disordered" evidence="4">
    <location>
        <begin position="622"/>
        <end position="668"/>
    </location>
</feature>
<evidence type="ECO:0000256" key="2">
    <source>
        <dbReference type="ARBA" id="ARBA00022801"/>
    </source>
</evidence>
<sequence length="668" mass="69020">MPQPPADAAPALHALGPRAVLADLPDLAAVLDLRERVLADPPEHLLAGRAGTVPAARTLLLRFDRPLDEAARTRLARHLGRLTAQDPGVQAPADRERVVEIPVRYDGADLTACAEHLGCTPEEVVRRHTETRWRAGFAGFAPGFAYLTPDGGANGTPDATGPGGLEVPRRDSPRTRVPAGSVALAGTFSAVYPQDSPGGWQLIGRTDAPLWDVDRDPPALIAPGDVVRFREITDDADDAEPRGAAEDSPDGSPRATDRDFGAAAETPEPRTVRDDTGAEQTAARLRILAPGLSTTLQDAGRPGLDDLGVGPSGWADPLAAHAANRLVGNPPGSAVLENALGRLRVMVPEDAPDAVLALTGARVQASLSGSDTQGPRPAPLDRPFLLRAGQTLEIGPVRCGLRLVLAVRGGFTGRAVLGSLATDTLSGAGPAPLTRGDEVPVGPTPRAAVEPWCPPVPLPEDDAVLRLPLAPGPRADWFADDSMAALHRSVWRVAEQSDRVAARLEPEPADAVGAVGVEDRGPASGRGSSSDADAARTDAAQTAGSGAVAAGLRRTPEREGAELASEPLVRGSVQIPPNGHPVVFLADRPVTGGYPVLGLVAPEHLRLLAQAPPGTRVVLEPPAITPAAPADQPAGVVAGPDPPDPAGIIRPDSPENAAPTEESRCAPS</sequence>
<feature type="compositionally biased region" description="Basic and acidic residues" evidence="4">
    <location>
        <begin position="267"/>
        <end position="276"/>
    </location>
</feature>
<evidence type="ECO:0000313" key="8">
    <source>
        <dbReference type="Proteomes" id="UP000594975"/>
    </source>
</evidence>
<dbReference type="SMART" id="SM00797">
    <property type="entry name" value="AHS2"/>
    <property type="match status" value="1"/>
</dbReference>
<evidence type="ECO:0000313" key="7">
    <source>
        <dbReference type="EMBL" id="QPT54190.1"/>
    </source>
</evidence>
<dbReference type="SMART" id="SM00796">
    <property type="entry name" value="AHS1"/>
    <property type="match status" value="1"/>
</dbReference>
<feature type="region of interest" description="Disordered" evidence="4">
    <location>
        <begin position="152"/>
        <end position="176"/>
    </location>
</feature>
<keyword evidence="1" id="KW-0547">Nucleotide-binding</keyword>
<dbReference type="Proteomes" id="UP000594975">
    <property type="component" value="Chromosome"/>
</dbReference>
<dbReference type="GO" id="GO:0005524">
    <property type="term" value="F:ATP binding"/>
    <property type="evidence" value="ECO:0007669"/>
    <property type="project" value="UniProtKB-KW"/>
</dbReference>
<gene>
    <name evidence="7" type="ORF">I6G21_03095</name>
</gene>
<dbReference type="RefSeq" id="WP_165869975.1">
    <property type="nucleotide sequence ID" value="NZ_CP065738.1"/>
</dbReference>
<feature type="region of interest" description="Disordered" evidence="4">
    <location>
        <begin position="504"/>
        <end position="573"/>
    </location>
</feature>
<evidence type="ECO:0000256" key="4">
    <source>
        <dbReference type="SAM" id="MobiDB-lite"/>
    </source>
</evidence>
<dbReference type="Pfam" id="PF02626">
    <property type="entry name" value="CT_A_B"/>
    <property type="match status" value="1"/>
</dbReference>
<name>A0A7T3F9Y4_9MICC</name>
<dbReference type="Gene3D" id="3.30.1360.40">
    <property type="match status" value="1"/>
</dbReference>
<dbReference type="InterPro" id="IPR003778">
    <property type="entry name" value="CT_A_B"/>
</dbReference>
<evidence type="ECO:0000259" key="5">
    <source>
        <dbReference type="SMART" id="SM00796"/>
    </source>
</evidence>
<dbReference type="PANTHER" id="PTHR43309:SF3">
    <property type="entry name" value="5-OXOPROLINASE SUBUNIT C"/>
    <property type="match status" value="1"/>
</dbReference>
<keyword evidence="3" id="KW-0067">ATP-binding</keyword>
<feature type="compositionally biased region" description="Basic and acidic residues" evidence="4">
    <location>
        <begin position="234"/>
        <end position="245"/>
    </location>
</feature>
<feature type="domain" description="Carboxyltransferase" evidence="6">
    <location>
        <begin position="306"/>
        <end position="635"/>
    </location>
</feature>
<feature type="region of interest" description="Disordered" evidence="4">
    <location>
        <begin position="234"/>
        <end position="277"/>
    </location>
</feature>
<feature type="domain" description="Carboxyltransferase" evidence="5">
    <location>
        <begin position="10"/>
        <end position="221"/>
    </location>
</feature>
<dbReference type="GeneID" id="61262347"/>
<dbReference type="GO" id="GO:0016829">
    <property type="term" value="F:lyase activity"/>
    <property type="evidence" value="ECO:0007669"/>
    <property type="project" value="UniProtKB-KW"/>
</dbReference>
<feature type="compositionally biased region" description="Low complexity" evidence="4">
    <location>
        <begin position="522"/>
        <end position="551"/>
    </location>
</feature>
<protein>
    <submittedName>
        <fullName evidence="7">5-oxoprolinase/urea amidolyase family protein</fullName>
    </submittedName>
</protein>
<keyword evidence="7" id="KW-0456">Lyase</keyword>
<reference evidence="7 8" key="1">
    <citation type="submission" date="2020-12" db="EMBL/GenBank/DDBJ databases">
        <title>FDA dAtabase for Regulatory Grade micrObial Sequences (FDA-ARGOS): Supporting development and validation of Infectious Disease Dx tests.</title>
        <authorList>
            <person name="Sproer C."/>
            <person name="Gronow S."/>
            <person name="Severitt S."/>
            <person name="Schroder I."/>
            <person name="Tallon L."/>
            <person name="Sadzewicz L."/>
            <person name="Zhao X."/>
            <person name="Boylan J."/>
            <person name="Ott S."/>
            <person name="Bowen H."/>
            <person name="Vavikolanu K."/>
            <person name="Mehta A."/>
            <person name="Aluvathingal J."/>
            <person name="Nadendla S."/>
            <person name="Lowell S."/>
            <person name="Myers T."/>
            <person name="Yan Y."/>
            <person name="Sichtig H."/>
        </authorList>
    </citation>
    <scope>NUCLEOTIDE SEQUENCE [LARGE SCALE GENOMIC DNA]</scope>
    <source>
        <strain evidence="7 8">FDAARGOS_864</strain>
    </source>
</reference>
<proteinExistence type="predicted"/>
<dbReference type="AlphaFoldDB" id="A0A7T3F9Y4"/>
<organism evidence="7 8">
    <name type="scientific">Rothia kristinae</name>
    <dbReference type="NCBI Taxonomy" id="37923"/>
    <lineage>
        <taxon>Bacteria</taxon>
        <taxon>Bacillati</taxon>
        <taxon>Actinomycetota</taxon>
        <taxon>Actinomycetes</taxon>
        <taxon>Micrococcales</taxon>
        <taxon>Micrococcaceae</taxon>
        <taxon>Rothia</taxon>
    </lineage>
</organism>
<evidence type="ECO:0000256" key="1">
    <source>
        <dbReference type="ARBA" id="ARBA00022741"/>
    </source>
</evidence>
<accession>A0A7T3F9Y4</accession>
<dbReference type="InterPro" id="IPR003833">
    <property type="entry name" value="CT_C_D"/>
</dbReference>
<evidence type="ECO:0000259" key="6">
    <source>
        <dbReference type="SMART" id="SM00797"/>
    </source>
</evidence>
<evidence type="ECO:0000256" key="3">
    <source>
        <dbReference type="ARBA" id="ARBA00022840"/>
    </source>
</evidence>
<dbReference type="PANTHER" id="PTHR43309">
    <property type="entry name" value="5-OXOPROLINASE SUBUNIT C"/>
    <property type="match status" value="1"/>
</dbReference>
<dbReference type="SUPFAM" id="SSF50891">
    <property type="entry name" value="Cyclophilin-like"/>
    <property type="match status" value="1"/>
</dbReference>
<dbReference type="Gene3D" id="2.40.100.10">
    <property type="entry name" value="Cyclophilin-like"/>
    <property type="match status" value="2"/>
</dbReference>
<dbReference type="Pfam" id="PF02682">
    <property type="entry name" value="CT_C_D"/>
    <property type="match status" value="1"/>
</dbReference>
<dbReference type="EMBL" id="CP065738">
    <property type="protein sequence ID" value="QPT54190.1"/>
    <property type="molecule type" value="Genomic_DNA"/>
</dbReference>
<dbReference type="InterPro" id="IPR052708">
    <property type="entry name" value="PxpC"/>
</dbReference>